<dbReference type="Proteomes" id="UP000001449">
    <property type="component" value="Chromosome 5"/>
</dbReference>
<accession>B8C2V8</accession>
<sequence length="454" mass="50022">MPYRLCFTDLTANRGSTFFTQDETKKASFVLPRAVALHLRPEVNYDVPSDVLPSSSETCGGNNTAAAPEVETQATDVSAKCAQQKIVASSSISSCTDDVDSTPQATAATVDTPMQQQTYLFGGFELIANVKSVQVHVTKVNDAINAKVTKDREETYLTTCKGIPARDLPPLDLPSDCNSKNFIEEGVKWFKFVFVSPGGPQPVFRVRFGFEYLHDATNVTAQNGGTSMGRLVVRLLKVKCRLADMTSQPCAQQLVPPSSIQPLMPNDDMNQGNLATMITMMSMNGSNGLSMSKMAMPSPMLPQQQQQPPLNQHQLQIQGQHQYQYQQQYQQQQKRNHAEVMSSIAGLGMFLRSSEEKTMNSLQTMLSQIEDRIMGRIDALTQRMDAIEKQLSSSSSSSSSDTVHEANEQDTPRNNDETSRYDKEIGSAVQQEEDQLVPEDGLTSCTVNEDLCST</sequence>
<organism evidence="2 3">
    <name type="scientific">Thalassiosira pseudonana</name>
    <name type="common">Marine diatom</name>
    <name type="synonym">Cyclotella nana</name>
    <dbReference type="NCBI Taxonomy" id="35128"/>
    <lineage>
        <taxon>Eukaryota</taxon>
        <taxon>Sar</taxon>
        <taxon>Stramenopiles</taxon>
        <taxon>Ochrophyta</taxon>
        <taxon>Bacillariophyta</taxon>
        <taxon>Coscinodiscophyceae</taxon>
        <taxon>Thalassiosirophycidae</taxon>
        <taxon>Thalassiosirales</taxon>
        <taxon>Thalassiosiraceae</taxon>
        <taxon>Thalassiosira</taxon>
    </lineage>
</organism>
<keyword evidence="3" id="KW-1185">Reference proteome</keyword>
<dbReference type="KEGG" id="tps:THAPSDRAFT_5421"/>
<feature type="region of interest" description="Disordered" evidence="1">
    <location>
        <begin position="388"/>
        <end position="454"/>
    </location>
</feature>
<dbReference type="HOGENOM" id="CLU_603434_0_0_1"/>
<dbReference type="RefSeq" id="XP_002290265.1">
    <property type="nucleotide sequence ID" value="XM_002290229.1"/>
</dbReference>
<reference evidence="2 3" key="1">
    <citation type="journal article" date="2004" name="Science">
        <title>The genome of the diatom Thalassiosira pseudonana: ecology, evolution, and metabolism.</title>
        <authorList>
            <person name="Armbrust E.V."/>
            <person name="Berges J.A."/>
            <person name="Bowler C."/>
            <person name="Green B.R."/>
            <person name="Martinez D."/>
            <person name="Putnam N.H."/>
            <person name="Zhou S."/>
            <person name="Allen A.E."/>
            <person name="Apt K.E."/>
            <person name="Bechner M."/>
            <person name="Brzezinski M.A."/>
            <person name="Chaal B.K."/>
            <person name="Chiovitti A."/>
            <person name="Davis A.K."/>
            <person name="Demarest M.S."/>
            <person name="Detter J.C."/>
            <person name="Glavina T."/>
            <person name="Goodstein D."/>
            <person name="Hadi M.Z."/>
            <person name="Hellsten U."/>
            <person name="Hildebrand M."/>
            <person name="Jenkins B.D."/>
            <person name="Jurka J."/>
            <person name="Kapitonov V.V."/>
            <person name="Kroger N."/>
            <person name="Lau W.W."/>
            <person name="Lane T.W."/>
            <person name="Larimer F.W."/>
            <person name="Lippmeier J.C."/>
            <person name="Lucas S."/>
            <person name="Medina M."/>
            <person name="Montsant A."/>
            <person name="Obornik M."/>
            <person name="Parker M.S."/>
            <person name="Palenik B."/>
            <person name="Pazour G.J."/>
            <person name="Richardson P.M."/>
            <person name="Rynearson T.A."/>
            <person name="Saito M.A."/>
            <person name="Schwartz D.C."/>
            <person name="Thamatrakoln K."/>
            <person name="Valentin K."/>
            <person name="Vardi A."/>
            <person name="Wilkerson F.P."/>
            <person name="Rokhsar D.S."/>
        </authorList>
    </citation>
    <scope>NUCLEOTIDE SEQUENCE [LARGE SCALE GENOMIC DNA]</scope>
    <source>
        <strain evidence="2 3">CCMP1335</strain>
    </source>
</reference>
<dbReference type="EMBL" id="CM000642">
    <property type="protein sequence ID" value="EED92017.1"/>
    <property type="molecule type" value="Genomic_DNA"/>
</dbReference>
<dbReference type="PaxDb" id="35128-Thaps5421"/>
<dbReference type="InParanoid" id="B8C2V8"/>
<feature type="compositionally biased region" description="Polar residues" evidence="1">
    <location>
        <begin position="443"/>
        <end position="454"/>
    </location>
</feature>
<evidence type="ECO:0000313" key="2">
    <source>
        <dbReference type="EMBL" id="EED92017.1"/>
    </source>
</evidence>
<reference evidence="2 3" key="2">
    <citation type="journal article" date="2008" name="Nature">
        <title>The Phaeodactylum genome reveals the evolutionary history of diatom genomes.</title>
        <authorList>
            <person name="Bowler C."/>
            <person name="Allen A.E."/>
            <person name="Badger J.H."/>
            <person name="Grimwood J."/>
            <person name="Jabbari K."/>
            <person name="Kuo A."/>
            <person name="Maheswari U."/>
            <person name="Martens C."/>
            <person name="Maumus F."/>
            <person name="Otillar R.P."/>
            <person name="Rayko E."/>
            <person name="Salamov A."/>
            <person name="Vandepoele K."/>
            <person name="Beszteri B."/>
            <person name="Gruber A."/>
            <person name="Heijde M."/>
            <person name="Katinka M."/>
            <person name="Mock T."/>
            <person name="Valentin K."/>
            <person name="Verret F."/>
            <person name="Berges J.A."/>
            <person name="Brownlee C."/>
            <person name="Cadoret J.P."/>
            <person name="Chiovitti A."/>
            <person name="Choi C.J."/>
            <person name="Coesel S."/>
            <person name="De Martino A."/>
            <person name="Detter J.C."/>
            <person name="Durkin C."/>
            <person name="Falciatore A."/>
            <person name="Fournet J."/>
            <person name="Haruta M."/>
            <person name="Huysman M.J."/>
            <person name="Jenkins B.D."/>
            <person name="Jiroutova K."/>
            <person name="Jorgensen R.E."/>
            <person name="Joubert Y."/>
            <person name="Kaplan A."/>
            <person name="Kroger N."/>
            <person name="Kroth P.G."/>
            <person name="La Roche J."/>
            <person name="Lindquist E."/>
            <person name="Lommer M."/>
            <person name="Martin-Jezequel V."/>
            <person name="Lopez P.J."/>
            <person name="Lucas S."/>
            <person name="Mangogna M."/>
            <person name="McGinnis K."/>
            <person name="Medlin L.K."/>
            <person name="Montsant A."/>
            <person name="Oudot-Le Secq M.P."/>
            <person name="Napoli C."/>
            <person name="Obornik M."/>
            <person name="Parker M.S."/>
            <person name="Petit J.L."/>
            <person name="Porcel B.M."/>
            <person name="Poulsen N."/>
            <person name="Robison M."/>
            <person name="Rychlewski L."/>
            <person name="Rynearson T.A."/>
            <person name="Schmutz J."/>
            <person name="Shapiro H."/>
            <person name="Siaut M."/>
            <person name="Stanley M."/>
            <person name="Sussman M.R."/>
            <person name="Taylor A.R."/>
            <person name="Vardi A."/>
            <person name="von Dassow P."/>
            <person name="Vyverman W."/>
            <person name="Willis A."/>
            <person name="Wyrwicz L.S."/>
            <person name="Rokhsar D.S."/>
            <person name="Weissenbach J."/>
            <person name="Armbrust E.V."/>
            <person name="Green B.R."/>
            <person name="Van de Peer Y."/>
            <person name="Grigoriev I.V."/>
        </authorList>
    </citation>
    <scope>NUCLEOTIDE SEQUENCE [LARGE SCALE GENOMIC DNA]</scope>
    <source>
        <strain evidence="2 3">CCMP1335</strain>
    </source>
</reference>
<protein>
    <submittedName>
        <fullName evidence="2">Uncharacterized protein</fullName>
    </submittedName>
</protein>
<proteinExistence type="predicted"/>
<feature type="region of interest" description="Disordered" evidence="1">
    <location>
        <begin position="299"/>
        <end position="319"/>
    </location>
</feature>
<dbReference type="eggNOG" id="ENOG502TA43">
    <property type="taxonomic scope" value="Eukaryota"/>
</dbReference>
<evidence type="ECO:0000256" key="1">
    <source>
        <dbReference type="SAM" id="MobiDB-lite"/>
    </source>
</evidence>
<gene>
    <name evidence="2" type="ORF">THAPSDRAFT_5421</name>
</gene>
<feature type="compositionally biased region" description="Basic and acidic residues" evidence="1">
    <location>
        <begin position="402"/>
        <end position="425"/>
    </location>
</feature>
<evidence type="ECO:0000313" key="3">
    <source>
        <dbReference type="Proteomes" id="UP000001449"/>
    </source>
</evidence>
<name>B8C2V8_THAPS</name>
<dbReference type="AlphaFoldDB" id="B8C2V8"/>
<dbReference type="GeneID" id="7450064"/>